<feature type="compositionally biased region" description="Low complexity" evidence="5">
    <location>
        <begin position="111"/>
        <end position="147"/>
    </location>
</feature>
<accession>A0A0N0RY14</accession>
<evidence type="ECO:0000256" key="4">
    <source>
        <dbReference type="ARBA" id="ARBA00023136"/>
    </source>
</evidence>
<keyword evidence="4 6" id="KW-0472">Membrane</keyword>
<feature type="chain" id="PRO_5005857801" evidence="7">
    <location>
        <begin position="17"/>
        <end position="403"/>
    </location>
</feature>
<feature type="transmembrane region" description="Helical" evidence="6">
    <location>
        <begin position="168"/>
        <end position="190"/>
    </location>
</feature>
<name>A0A0N0RY14_9EURO</name>
<dbReference type="Proteomes" id="UP000037696">
    <property type="component" value="Unassembled WGS sequence"/>
</dbReference>
<evidence type="ECO:0000313" key="9">
    <source>
        <dbReference type="Proteomes" id="UP000037696"/>
    </source>
</evidence>
<feature type="signal peptide" evidence="7">
    <location>
        <begin position="1"/>
        <end position="16"/>
    </location>
</feature>
<dbReference type="AlphaFoldDB" id="A0A0N0RY14"/>
<dbReference type="EMBL" id="LHQQ01000200">
    <property type="protein sequence ID" value="KOS39495.1"/>
    <property type="molecule type" value="Genomic_DNA"/>
</dbReference>
<dbReference type="PANTHER" id="PTHR15549">
    <property type="entry name" value="PAIRED IMMUNOGLOBULIN-LIKE TYPE 2 RECEPTOR"/>
    <property type="match status" value="1"/>
</dbReference>
<evidence type="ECO:0000256" key="6">
    <source>
        <dbReference type="SAM" id="Phobius"/>
    </source>
</evidence>
<dbReference type="PANTHER" id="PTHR15549:SF30">
    <property type="entry name" value="MID2 DOMAIN-CONTAINING PROTEIN"/>
    <property type="match status" value="1"/>
</dbReference>
<feature type="compositionally biased region" description="Polar residues" evidence="5">
    <location>
        <begin position="148"/>
        <end position="162"/>
    </location>
</feature>
<protein>
    <submittedName>
        <fullName evidence="8">Uncharacterized protein</fullName>
    </submittedName>
</protein>
<reference evidence="8 9" key="1">
    <citation type="submission" date="2015-08" db="EMBL/GenBank/DDBJ databases">
        <title>Genome sequencing of Penicillium nordicum.</title>
        <authorList>
            <person name="Nguyen H.D."/>
            <person name="Seifert K.A."/>
        </authorList>
    </citation>
    <scope>NUCLEOTIDE SEQUENCE [LARGE SCALE GENOMIC DNA]</scope>
    <source>
        <strain evidence="8 9">DAOMC 185683</strain>
    </source>
</reference>
<evidence type="ECO:0000313" key="8">
    <source>
        <dbReference type="EMBL" id="KOS39495.1"/>
    </source>
</evidence>
<keyword evidence="2 6" id="KW-0812">Transmembrane</keyword>
<evidence type="ECO:0000256" key="1">
    <source>
        <dbReference type="ARBA" id="ARBA00004167"/>
    </source>
</evidence>
<sequence>MILPLYALLLTPLVNAWTFGYTNATDATEIARGGEAQDCTTSPIGKEKPFTWDPEGSDLCVSIYRDTKCASRAGYSCGVWRKNASESFAAFDVLLEKEIDAKDQTATLALTSTSTSATRSTSTSTSTSSSSSVSSTSASATITPTKSGLSAGNDNTGSSSNPSLSGGAIAGVVVGVVAAVAIIVALAVIFMRKRNRKNPPVASQHGGYGPHEADATGSSISGTTAVTEKGTDSVARPFRPPPGSHVVELAGDEGSAELGNSPIRRYLGCEHIKGPLSPFFLFFFFFFSLQPSPSRPSSHRSPHETAYGEGPVATRVPMHETSTSLRPMQIRTQIKRVFLVSVLQQVAKHLGIIVHLSSPTEYMGGVYSLLLIVELVTYVLDFLCHILAFPFRISAQTLPLFAH</sequence>
<evidence type="ECO:0000256" key="5">
    <source>
        <dbReference type="SAM" id="MobiDB-lite"/>
    </source>
</evidence>
<organism evidence="8 9">
    <name type="scientific">Penicillium nordicum</name>
    <dbReference type="NCBI Taxonomy" id="229535"/>
    <lineage>
        <taxon>Eukaryota</taxon>
        <taxon>Fungi</taxon>
        <taxon>Dikarya</taxon>
        <taxon>Ascomycota</taxon>
        <taxon>Pezizomycotina</taxon>
        <taxon>Eurotiomycetes</taxon>
        <taxon>Eurotiomycetidae</taxon>
        <taxon>Eurotiales</taxon>
        <taxon>Aspergillaceae</taxon>
        <taxon>Penicillium</taxon>
    </lineage>
</organism>
<feature type="region of interest" description="Disordered" evidence="5">
    <location>
        <begin position="111"/>
        <end position="162"/>
    </location>
</feature>
<evidence type="ECO:0000256" key="3">
    <source>
        <dbReference type="ARBA" id="ARBA00022989"/>
    </source>
</evidence>
<dbReference type="GO" id="GO:0071944">
    <property type="term" value="C:cell periphery"/>
    <property type="evidence" value="ECO:0007669"/>
    <property type="project" value="UniProtKB-ARBA"/>
</dbReference>
<dbReference type="STRING" id="229535.A0A0N0RY14"/>
<feature type="region of interest" description="Disordered" evidence="5">
    <location>
        <begin position="198"/>
        <end position="244"/>
    </location>
</feature>
<evidence type="ECO:0000256" key="2">
    <source>
        <dbReference type="ARBA" id="ARBA00022692"/>
    </source>
</evidence>
<dbReference type="GO" id="GO:0016020">
    <property type="term" value="C:membrane"/>
    <property type="evidence" value="ECO:0007669"/>
    <property type="project" value="UniProtKB-SubCell"/>
</dbReference>
<comment type="caution">
    <text evidence="8">The sequence shown here is derived from an EMBL/GenBank/DDBJ whole genome shotgun (WGS) entry which is preliminary data.</text>
</comment>
<keyword evidence="3 6" id="KW-1133">Transmembrane helix</keyword>
<feature type="transmembrane region" description="Helical" evidence="6">
    <location>
        <begin position="366"/>
        <end position="389"/>
    </location>
</feature>
<feature type="compositionally biased region" description="Polar residues" evidence="5">
    <location>
        <begin position="216"/>
        <end position="226"/>
    </location>
</feature>
<dbReference type="OrthoDB" id="4505626at2759"/>
<keyword evidence="7" id="KW-0732">Signal</keyword>
<evidence type="ECO:0000256" key="7">
    <source>
        <dbReference type="SAM" id="SignalP"/>
    </source>
</evidence>
<comment type="subcellular location">
    <subcellularLocation>
        <location evidence="1">Membrane</location>
        <topology evidence="1">Single-pass membrane protein</topology>
    </subcellularLocation>
</comment>
<keyword evidence="9" id="KW-1185">Reference proteome</keyword>
<dbReference type="InterPro" id="IPR051694">
    <property type="entry name" value="Immunoregulatory_rcpt-like"/>
</dbReference>
<proteinExistence type="predicted"/>
<gene>
    <name evidence="8" type="ORF">ACN38_g9660</name>
</gene>